<dbReference type="OrthoDB" id="2119228at2759"/>
<dbReference type="Pfam" id="PF00734">
    <property type="entry name" value="CBM_1"/>
    <property type="match status" value="1"/>
</dbReference>
<proteinExistence type="predicted"/>
<gene>
    <name evidence="3" type="ORF">BDZ94DRAFT_1309366</name>
</gene>
<evidence type="ECO:0000313" key="3">
    <source>
        <dbReference type="EMBL" id="KAF9462845.1"/>
    </source>
</evidence>
<keyword evidence="1" id="KW-0732">Signal</keyword>
<protein>
    <recommendedName>
        <fullName evidence="2">CBM1 domain-containing protein</fullName>
    </recommendedName>
</protein>
<dbReference type="GO" id="GO:0005576">
    <property type="term" value="C:extracellular region"/>
    <property type="evidence" value="ECO:0007669"/>
    <property type="project" value="InterPro"/>
</dbReference>
<feature type="domain" description="CBM1" evidence="2">
    <location>
        <begin position="6"/>
        <end position="42"/>
    </location>
</feature>
<name>A0A9P5Y801_9AGAR</name>
<organism evidence="3 4">
    <name type="scientific">Collybia nuda</name>
    <dbReference type="NCBI Taxonomy" id="64659"/>
    <lineage>
        <taxon>Eukaryota</taxon>
        <taxon>Fungi</taxon>
        <taxon>Dikarya</taxon>
        <taxon>Basidiomycota</taxon>
        <taxon>Agaricomycotina</taxon>
        <taxon>Agaricomycetes</taxon>
        <taxon>Agaricomycetidae</taxon>
        <taxon>Agaricales</taxon>
        <taxon>Tricholomatineae</taxon>
        <taxon>Clitocybaceae</taxon>
        <taxon>Collybia</taxon>
    </lineage>
</organism>
<dbReference type="Proteomes" id="UP000807353">
    <property type="component" value="Unassembled WGS sequence"/>
</dbReference>
<dbReference type="InterPro" id="IPR000254">
    <property type="entry name" value="CBD"/>
</dbReference>
<dbReference type="SUPFAM" id="SSF57180">
    <property type="entry name" value="Cellulose-binding domain"/>
    <property type="match status" value="1"/>
</dbReference>
<dbReference type="SMART" id="SM00236">
    <property type="entry name" value="fCBD"/>
    <property type="match status" value="1"/>
</dbReference>
<evidence type="ECO:0000313" key="4">
    <source>
        <dbReference type="Proteomes" id="UP000807353"/>
    </source>
</evidence>
<dbReference type="GO" id="GO:0030248">
    <property type="term" value="F:cellulose binding"/>
    <property type="evidence" value="ECO:0007669"/>
    <property type="project" value="InterPro"/>
</dbReference>
<reference evidence="3" key="1">
    <citation type="submission" date="2020-11" db="EMBL/GenBank/DDBJ databases">
        <authorList>
            <consortium name="DOE Joint Genome Institute"/>
            <person name="Ahrendt S."/>
            <person name="Riley R."/>
            <person name="Andreopoulos W."/>
            <person name="Labutti K."/>
            <person name="Pangilinan J."/>
            <person name="Ruiz-Duenas F.J."/>
            <person name="Barrasa J.M."/>
            <person name="Sanchez-Garcia M."/>
            <person name="Camarero S."/>
            <person name="Miyauchi S."/>
            <person name="Serrano A."/>
            <person name="Linde D."/>
            <person name="Babiker R."/>
            <person name="Drula E."/>
            <person name="Ayuso-Fernandez I."/>
            <person name="Pacheco R."/>
            <person name="Padilla G."/>
            <person name="Ferreira P."/>
            <person name="Barriuso J."/>
            <person name="Kellner H."/>
            <person name="Castanera R."/>
            <person name="Alfaro M."/>
            <person name="Ramirez L."/>
            <person name="Pisabarro A.G."/>
            <person name="Kuo A."/>
            <person name="Tritt A."/>
            <person name="Lipzen A."/>
            <person name="He G."/>
            <person name="Yan M."/>
            <person name="Ng V."/>
            <person name="Cullen D."/>
            <person name="Martin F."/>
            <person name="Rosso M.-N."/>
            <person name="Henrissat B."/>
            <person name="Hibbett D."/>
            <person name="Martinez A.T."/>
            <person name="Grigoriev I.V."/>
        </authorList>
    </citation>
    <scope>NUCLEOTIDE SEQUENCE</scope>
    <source>
        <strain evidence="3">CBS 247.69</strain>
    </source>
</reference>
<accession>A0A9P5Y801</accession>
<comment type="caution">
    <text evidence="3">The sequence shown here is derived from an EMBL/GenBank/DDBJ whole genome shotgun (WGS) entry which is preliminary data.</text>
</comment>
<sequence length="52" mass="5345">MSYDPGAIPMWSQCGGASYVGPGICSAGGECVYVNEHYSSCQPIGRAVVVCS</sequence>
<dbReference type="InterPro" id="IPR035971">
    <property type="entry name" value="CBD_sf"/>
</dbReference>
<dbReference type="EMBL" id="MU150268">
    <property type="protein sequence ID" value="KAF9462845.1"/>
    <property type="molecule type" value="Genomic_DNA"/>
</dbReference>
<evidence type="ECO:0000259" key="2">
    <source>
        <dbReference type="PROSITE" id="PS51164"/>
    </source>
</evidence>
<dbReference type="PROSITE" id="PS51164">
    <property type="entry name" value="CBM1_2"/>
    <property type="match status" value="1"/>
</dbReference>
<dbReference type="GO" id="GO:0005975">
    <property type="term" value="P:carbohydrate metabolic process"/>
    <property type="evidence" value="ECO:0007669"/>
    <property type="project" value="InterPro"/>
</dbReference>
<evidence type="ECO:0000256" key="1">
    <source>
        <dbReference type="ARBA" id="ARBA00022729"/>
    </source>
</evidence>
<keyword evidence="4" id="KW-1185">Reference proteome</keyword>
<dbReference type="AlphaFoldDB" id="A0A9P5Y801"/>